<evidence type="ECO:0000259" key="4">
    <source>
        <dbReference type="PROSITE" id="PS01124"/>
    </source>
</evidence>
<dbReference type="PROSITE" id="PS01124">
    <property type="entry name" value="HTH_ARAC_FAMILY_2"/>
    <property type="match status" value="1"/>
</dbReference>
<dbReference type="InterPro" id="IPR018060">
    <property type="entry name" value="HTH_AraC"/>
</dbReference>
<keyword evidence="1" id="KW-0805">Transcription regulation</keyword>
<evidence type="ECO:0000313" key="6">
    <source>
        <dbReference type="Proteomes" id="UP000660110"/>
    </source>
</evidence>
<evidence type="ECO:0000313" key="5">
    <source>
        <dbReference type="EMBL" id="GGF14451.1"/>
    </source>
</evidence>
<dbReference type="PROSITE" id="PS00041">
    <property type="entry name" value="HTH_ARAC_FAMILY_1"/>
    <property type="match status" value="1"/>
</dbReference>
<dbReference type="Gene3D" id="1.10.10.60">
    <property type="entry name" value="Homeodomain-like"/>
    <property type="match status" value="2"/>
</dbReference>
<comment type="caution">
    <text evidence="5">The sequence shown here is derived from an EMBL/GenBank/DDBJ whole genome shotgun (WGS) entry which is preliminary data.</text>
</comment>
<feature type="domain" description="HTH araC/xylS-type" evidence="4">
    <location>
        <begin position="171"/>
        <end position="269"/>
    </location>
</feature>
<protein>
    <submittedName>
        <fullName evidence="5">AraC family transcriptional regulator</fullName>
    </submittedName>
</protein>
<evidence type="ECO:0000256" key="1">
    <source>
        <dbReference type="ARBA" id="ARBA00023015"/>
    </source>
</evidence>
<proteinExistence type="predicted"/>
<accession>A0A917B1Q4</accession>
<keyword evidence="2" id="KW-0238">DNA-binding</keyword>
<keyword evidence="3" id="KW-0804">Transcription</keyword>
<dbReference type="SMART" id="SM00342">
    <property type="entry name" value="HTH_ARAC"/>
    <property type="match status" value="1"/>
</dbReference>
<dbReference type="AlphaFoldDB" id="A0A917B1Q4"/>
<dbReference type="GO" id="GO:0003700">
    <property type="term" value="F:DNA-binding transcription factor activity"/>
    <property type="evidence" value="ECO:0007669"/>
    <property type="project" value="InterPro"/>
</dbReference>
<reference evidence="5" key="1">
    <citation type="journal article" date="2014" name="Int. J. Syst. Evol. Microbiol.">
        <title>Complete genome sequence of Corynebacterium casei LMG S-19264T (=DSM 44701T), isolated from a smear-ripened cheese.</title>
        <authorList>
            <consortium name="US DOE Joint Genome Institute (JGI-PGF)"/>
            <person name="Walter F."/>
            <person name="Albersmeier A."/>
            <person name="Kalinowski J."/>
            <person name="Ruckert C."/>
        </authorList>
    </citation>
    <scope>NUCLEOTIDE SEQUENCE</scope>
    <source>
        <strain evidence="5">CGMCC 1.12153</strain>
    </source>
</reference>
<dbReference type="EMBL" id="BMEL01000001">
    <property type="protein sequence ID" value="GGF14451.1"/>
    <property type="molecule type" value="Genomic_DNA"/>
</dbReference>
<dbReference type="Proteomes" id="UP000660110">
    <property type="component" value="Unassembled WGS sequence"/>
</dbReference>
<dbReference type="SUPFAM" id="SSF46689">
    <property type="entry name" value="Homeodomain-like"/>
    <property type="match status" value="2"/>
</dbReference>
<dbReference type="InterPro" id="IPR009057">
    <property type="entry name" value="Homeodomain-like_sf"/>
</dbReference>
<gene>
    <name evidence="5" type="ORF">GCM10010954_11330</name>
</gene>
<reference evidence="5" key="2">
    <citation type="submission" date="2020-09" db="EMBL/GenBank/DDBJ databases">
        <authorList>
            <person name="Sun Q."/>
            <person name="Zhou Y."/>
        </authorList>
    </citation>
    <scope>NUCLEOTIDE SEQUENCE</scope>
    <source>
        <strain evidence="5">CGMCC 1.12153</strain>
    </source>
</reference>
<evidence type="ECO:0000256" key="3">
    <source>
        <dbReference type="ARBA" id="ARBA00023163"/>
    </source>
</evidence>
<dbReference type="PANTHER" id="PTHR46796:SF2">
    <property type="entry name" value="TRANSCRIPTIONAL REGULATORY PROTEIN"/>
    <property type="match status" value="1"/>
</dbReference>
<dbReference type="PANTHER" id="PTHR46796">
    <property type="entry name" value="HTH-TYPE TRANSCRIPTIONAL ACTIVATOR RHAS-RELATED"/>
    <property type="match status" value="1"/>
</dbReference>
<dbReference type="InterPro" id="IPR018062">
    <property type="entry name" value="HTH_AraC-typ_CS"/>
</dbReference>
<sequence>MTGDRAMIVDNESGLLLMRNDQLGERQWRSDDCYKVIFSPYGKGIYQTIDGDQSIDRGAFFIFNPKDEHKQLQAYHEKFLIEIQPSFLMEAAEKIGIGHQAPEYARVSYRHPQIQQWMTFVREFIITQESEESHQLFLDHSLTQLAILMLEYGAGSHQTSFPSIHIKGPVNEVMNALKESYREEWTLDQMAEAAGMNKFQVAHLFKEETGVSPYSWIQLYRLFRSQHSLLHTAEPILTIALQHGFTNVSSYNQLFKKVYRKTPTEFRRLHRFHK</sequence>
<dbReference type="InterPro" id="IPR050204">
    <property type="entry name" value="AraC_XylS_family_regulators"/>
</dbReference>
<keyword evidence="6" id="KW-1185">Reference proteome</keyword>
<dbReference type="GO" id="GO:0043565">
    <property type="term" value="F:sequence-specific DNA binding"/>
    <property type="evidence" value="ECO:0007669"/>
    <property type="project" value="InterPro"/>
</dbReference>
<dbReference type="Pfam" id="PF12833">
    <property type="entry name" value="HTH_18"/>
    <property type="match status" value="1"/>
</dbReference>
<organism evidence="5 6">
    <name type="scientific">Halobacillus andaensis</name>
    <dbReference type="NCBI Taxonomy" id="1176239"/>
    <lineage>
        <taxon>Bacteria</taxon>
        <taxon>Bacillati</taxon>
        <taxon>Bacillota</taxon>
        <taxon>Bacilli</taxon>
        <taxon>Bacillales</taxon>
        <taxon>Bacillaceae</taxon>
        <taxon>Halobacillus</taxon>
    </lineage>
</organism>
<name>A0A917B1Q4_HALAA</name>
<evidence type="ECO:0000256" key="2">
    <source>
        <dbReference type="ARBA" id="ARBA00023125"/>
    </source>
</evidence>